<sequence>MIQSSARRSGASVLVLGVLAAFTSGCGIAPPTSPVSLESGGRVVKPAASADTMTGTWTTLASVWVNKGEVKTVSGGRYTIQFVRGALSQGAQVTIAEQDPSACGVMIGPSGTKLSKASTLTISYAGSTQDLAGPALQLYHLNDATNMWEPVAATNDILGHKVTANVTILGGYTLSALPPGKAGW</sequence>
<reference evidence="1 2" key="1">
    <citation type="journal article" date="2019" name="Nat. Microbiol.">
        <title>Mediterranean grassland soil C-N compound turnover is dependent on rainfall and depth, and is mediated by genomically divergent microorganisms.</title>
        <authorList>
            <person name="Diamond S."/>
            <person name="Andeer P.F."/>
            <person name="Li Z."/>
            <person name="Crits-Christoph A."/>
            <person name="Burstein D."/>
            <person name="Anantharaman K."/>
            <person name="Lane K.R."/>
            <person name="Thomas B.C."/>
            <person name="Pan C."/>
            <person name="Northen T.R."/>
            <person name="Banfield J.F."/>
        </authorList>
    </citation>
    <scope>NUCLEOTIDE SEQUENCE [LARGE SCALE GENOMIC DNA]</scope>
    <source>
        <strain evidence="1">WS_3</strain>
    </source>
</reference>
<protein>
    <submittedName>
        <fullName evidence="1">Uncharacterized protein</fullName>
    </submittedName>
</protein>
<dbReference type="Proteomes" id="UP000320184">
    <property type="component" value="Unassembled WGS sequence"/>
</dbReference>
<evidence type="ECO:0000313" key="1">
    <source>
        <dbReference type="EMBL" id="TMQ51476.1"/>
    </source>
</evidence>
<proteinExistence type="predicted"/>
<organism evidence="1 2">
    <name type="scientific">Eiseniibacteriota bacterium</name>
    <dbReference type="NCBI Taxonomy" id="2212470"/>
    <lineage>
        <taxon>Bacteria</taxon>
        <taxon>Candidatus Eiseniibacteriota</taxon>
    </lineage>
</organism>
<name>A0A538SJD9_UNCEI</name>
<dbReference type="PROSITE" id="PS51257">
    <property type="entry name" value="PROKAR_LIPOPROTEIN"/>
    <property type="match status" value="1"/>
</dbReference>
<dbReference type="EMBL" id="VBOT01000071">
    <property type="protein sequence ID" value="TMQ51476.1"/>
    <property type="molecule type" value="Genomic_DNA"/>
</dbReference>
<evidence type="ECO:0000313" key="2">
    <source>
        <dbReference type="Proteomes" id="UP000320184"/>
    </source>
</evidence>
<dbReference type="AlphaFoldDB" id="A0A538SJD9"/>
<accession>A0A538SJD9</accession>
<gene>
    <name evidence="1" type="ORF">E6K73_05800</name>
</gene>
<comment type="caution">
    <text evidence="1">The sequence shown here is derived from an EMBL/GenBank/DDBJ whole genome shotgun (WGS) entry which is preliminary data.</text>
</comment>